<accession>A0A090IXB7</accession>
<dbReference type="Proteomes" id="UP000032076">
    <property type="component" value="Unassembled WGS sequence"/>
</dbReference>
<dbReference type="Pfam" id="PF07872">
    <property type="entry name" value="DUF1659"/>
    <property type="match status" value="1"/>
</dbReference>
<keyword evidence="5" id="KW-1185">Reference proteome</keyword>
<dbReference type="PATRIC" id="fig|35841.6.peg.3885"/>
<dbReference type="eggNOG" id="ENOG5033AHG">
    <property type="taxonomic scope" value="Bacteria"/>
</dbReference>
<evidence type="ECO:0000313" key="3">
    <source>
        <dbReference type="EMBL" id="KIO72994.1"/>
    </source>
</evidence>
<evidence type="ECO:0000259" key="1">
    <source>
        <dbReference type="Pfam" id="PF07872"/>
    </source>
</evidence>
<sequence>MAKANIVKTSFRVLYENGLNQKGEPVYKAKSYNNVKTTSTDDQIHQAATALASLSNLPFYTVERDDKKEIYA</sequence>
<reference evidence="2 5" key="1">
    <citation type="submission" date="2014-07" db="EMBL/GenBank/DDBJ databases">
        <authorList>
            <person name="Wibberg Daniel"/>
        </authorList>
    </citation>
    <scope>NUCLEOTIDE SEQUENCE [LARGE SCALE GENOMIC DNA]</scope>
</reference>
<reference evidence="3 4" key="2">
    <citation type="submission" date="2015-01" db="EMBL/GenBank/DDBJ databases">
        <title>Draft Genome Sequences of Four Bacillus thermoamylovorans Strains, Isolated From Food Products.</title>
        <authorList>
            <person name="Krawcyk A.O."/>
            <person name="Berendsen E.M."/>
            <person name="Eijlander R.T."/>
            <person name="de Jong A."/>
            <person name="Wells-Bennik M."/>
            <person name="Kuipers O.P."/>
        </authorList>
    </citation>
    <scope>NUCLEOTIDE SEQUENCE [LARGE SCALE GENOMIC DNA]</scope>
    <source>
        <strain evidence="3 4">B4167</strain>
    </source>
</reference>
<evidence type="ECO:0000313" key="4">
    <source>
        <dbReference type="Proteomes" id="UP000032076"/>
    </source>
</evidence>
<protein>
    <recommendedName>
        <fullName evidence="1">DUF1659 domain-containing protein</fullName>
    </recommendedName>
</protein>
<dbReference type="KEGG" id="bthv:CQJ30_02170"/>
<gene>
    <name evidence="3" type="ORF">B4167_2552</name>
    <name evidence="2" type="ORF">BT1A1_0324</name>
</gene>
<name>A0A090IXB7_9BACI</name>
<feature type="domain" description="DUF1659" evidence="1">
    <location>
        <begin position="3"/>
        <end position="70"/>
    </location>
</feature>
<dbReference type="OrthoDB" id="48766at2"/>
<dbReference type="GeneID" id="92959479"/>
<evidence type="ECO:0000313" key="5">
    <source>
        <dbReference type="Proteomes" id="UP000040576"/>
    </source>
</evidence>
<dbReference type="EMBL" id="CCRF01000010">
    <property type="protein sequence ID" value="CEE00185.1"/>
    <property type="molecule type" value="Genomic_DNA"/>
</dbReference>
<dbReference type="InterPro" id="IPR012454">
    <property type="entry name" value="DUF1659"/>
</dbReference>
<dbReference type="AlphaFoldDB" id="A0A090IXB7"/>
<dbReference type="STRING" id="35841.B4167_2552"/>
<proteinExistence type="predicted"/>
<dbReference type="Proteomes" id="UP000040576">
    <property type="component" value="Unassembled WGS sequence"/>
</dbReference>
<evidence type="ECO:0000313" key="2">
    <source>
        <dbReference type="EMBL" id="CEE00185.1"/>
    </source>
</evidence>
<organism evidence="2 5">
    <name type="scientific">Caldibacillus thermoamylovorans</name>
    <dbReference type="NCBI Taxonomy" id="35841"/>
    <lineage>
        <taxon>Bacteria</taxon>
        <taxon>Bacillati</taxon>
        <taxon>Bacillota</taxon>
        <taxon>Bacilli</taxon>
        <taxon>Bacillales</taxon>
        <taxon>Bacillaceae</taxon>
        <taxon>Caldibacillus</taxon>
    </lineage>
</organism>
<dbReference type="EMBL" id="JXLU01000076">
    <property type="protein sequence ID" value="KIO72994.1"/>
    <property type="molecule type" value="Genomic_DNA"/>
</dbReference>
<dbReference type="RefSeq" id="WP_034767381.1">
    <property type="nucleotide sequence ID" value="NZ_CCRF01000010.1"/>
</dbReference>